<accession>A0A2S0VYA3</accession>
<keyword evidence="1" id="KW-0614">Plasmid</keyword>
<dbReference type="Gene3D" id="3.40.190.10">
    <property type="entry name" value="Periplasmic binding protein-like II"/>
    <property type="match status" value="2"/>
</dbReference>
<reference evidence="1 2" key="1">
    <citation type="submission" date="2018-01" db="EMBL/GenBank/DDBJ databases">
        <title>Genome sequence of a Cantenovulum-like bacteria.</title>
        <authorList>
            <person name="Tan W.R."/>
            <person name="Lau N.-S."/>
            <person name="Go F."/>
            <person name="Amirul A.-A.A."/>
        </authorList>
    </citation>
    <scope>NUCLEOTIDE SEQUENCE [LARGE SCALE GENOMIC DNA]</scope>
    <source>
        <strain evidence="1 2">CCB-QB4</strain>
        <plasmid evidence="2">Plasmid unnamed1</plasmid>
    </source>
</reference>
<geneLocation type="plasmid" evidence="1">
    <name>unnamed1</name>
</geneLocation>
<evidence type="ECO:0000313" key="1">
    <source>
        <dbReference type="EMBL" id="AWB69199.1"/>
    </source>
</evidence>
<dbReference type="AlphaFoldDB" id="A0A2S0VYA3"/>
<gene>
    <name evidence="1" type="ORF">C2869_22110</name>
</gene>
<dbReference type="KEGG" id="cate:C2869_22110"/>
<proteinExistence type="predicted"/>
<organism evidence="1 2">
    <name type="scientific">Saccharobesus litoralis</name>
    <dbReference type="NCBI Taxonomy" id="2172099"/>
    <lineage>
        <taxon>Bacteria</taxon>
        <taxon>Pseudomonadati</taxon>
        <taxon>Pseudomonadota</taxon>
        <taxon>Gammaproteobacteria</taxon>
        <taxon>Alteromonadales</taxon>
        <taxon>Alteromonadaceae</taxon>
        <taxon>Saccharobesus</taxon>
    </lineage>
</organism>
<sequence>MLMKSLESGRCAINRISLYGLLLVVSILMAVNSGYACEKAQGESVNSVYFPPKFDSIDPENDYVFQLLELVLEKSQDKFGKCQARLLDYKLPLKRVELYLEKNAAIQVAAFTVSVKRDERFLPVPVPISKGLMGYRLLMIKQGDAEHFANIQTLNDLSAYTAGQGIGWADADILKRNGLPVITAGSIKTLIDMLAHSRFDYFPRGALQIITELETYREKPVQIEQSLALSYPSMTAFYVNANNTALAERLEYGLNQAVSDGSFDRFFYQHPSSIDALKNINLAQRKILKICNPILPTWVPIEKHEYWLEPWPQRCLDQAELKRKRSKELR</sequence>
<protein>
    <submittedName>
        <fullName evidence="1">Diguanylate cyclase</fullName>
    </submittedName>
</protein>
<keyword evidence="2" id="KW-1185">Reference proteome</keyword>
<dbReference type="EMBL" id="CP026605">
    <property type="protein sequence ID" value="AWB69199.1"/>
    <property type="molecule type" value="Genomic_DNA"/>
</dbReference>
<evidence type="ECO:0000313" key="2">
    <source>
        <dbReference type="Proteomes" id="UP000244441"/>
    </source>
</evidence>
<dbReference type="SUPFAM" id="SSF53850">
    <property type="entry name" value="Periplasmic binding protein-like II"/>
    <property type="match status" value="1"/>
</dbReference>
<dbReference type="Proteomes" id="UP000244441">
    <property type="component" value="Plasmid unnamed1"/>
</dbReference>
<name>A0A2S0VYA3_9ALTE</name>